<dbReference type="GO" id="GO:0008081">
    <property type="term" value="F:phosphoric diester hydrolase activity"/>
    <property type="evidence" value="ECO:0000318"/>
    <property type="project" value="GO_Central"/>
</dbReference>
<organism evidence="5">
    <name type="scientific">Brachypodium distachyon</name>
    <name type="common">Purple false brome</name>
    <name type="synonym">Trachynia distachya</name>
    <dbReference type="NCBI Taxonomy" id="15368"/>
    <lineage>
        <taxon>Eukaryota</taxon>
        <taxon>Viridiplantae</taxon>
        <taxon>Streptophyta</taxon>
        <taxon>Embryophyta</taxon>
        <taxon>Tracheophyta</taxon>
        <taxon>Spermatophyta</taxon>
        <taxon>Magnoliopsida</taxon>
        <taxon>Liliopsida</taxon>
        <taxon>Poales</taxon>
        <taxon>Poaceae</taxon>
        <taxon>BOP clade</taxon>
        <taxon>Pooideae</taxon>
        <taxon>Stipodae</taxon>
        <taxon>Brachypodieae</taxon>
        <taxon>Brachypodium</taxon>
    </lineage>
</organism>
<keyword evidence="3" id="KW-0378">Hydrolase</keyword>
<reference evidence="6" key="3">
    <citation type="submission" date="2018-08" db="UniProtKB">
        <authorList>
            <consortium name="EnsemblPlants"/>
        </authorList>
    </citation>
    <scope>IDENTIFICATION</scope>
    <source>
        <strain evidence="6">cv. Bd21</strain>
    </source>
</reference>
<dbReference type="GO" id="GO:0003906">
    <property type="term" value="F:DNA-(apurinic or apyrimidinic site) endonuclease activity"/>
    <property type="evidence" value="ECO:0000318"/>
    <property type="project" value="GO_Central"/>
</dbReference>
<evidence type="ECO:0008006" key="8">
    <source>
        <dbReference type="Google" id="ProtNLM"/>
    </source>
</evidence>
<dbReference type="Gramene" id="PNT67351">
    <property type="protein sequence ID" value="PNT67351"/>
    <property type="gene ID" value="BRADI_3g25768v3"/>
</dbReference>
<dbReference type="InterPro" id="IPR036691">
    <property type="entry name" value="Endo/exonu/phosph_ase_sf"/>
</dbReference>
<reference evidence="5" key="2">
    <citation type="submission" date="2017-06" db="EMBL/GenBank/DDBJ databases">
        <title>WGS assembly of Brachypodium distachyon.</title>
        <authorList>
            <consortium name="The International Brachypodium Initiative"/>
            <person name="Lucas S."/>
            <person name="Harmon-Smith M."/>
            <person name="Lail K."/>
            <person name="Tice H."/>
            <person name="Grimwood J."/>
            <person name="Bruce D."/>
            <person name="Barry K."/>
            <person name="Shu S."/>
            <person name="Lindquist E."/>
            <person name="Wang M."/>
            <person name="Pitluck S."/>
            <person name="Vogel J.P."/>
            <person name="Garvin D.F."/>
            <person name="Mockler T.C."/>
            <person name="Schmutz J."/>
            <person name="Rokhsar D."/>
            <person name="Bevan M.W."/>
        </authorList>
    </citation>
    <scope>NUCLEOTIDE SEQUENCE</scope>
    <source>
        <strain evidence="5">Bd21</strain>
    </source>
</reference>
<dbReference type="EnsemblPlants" id="PNT67351">
    <property type="protein sequence ID" value="PNT67351"/>
    <property type="gene ID" value="BRADI_3g25768v3"/>
</dbReference>
<gene>
    <name evidence="5" type="ORF">BRADI_3g25768v3</name>
</gene>
<dbReference type="GO" id="GO:0008311">
    <property type="term" value="F:double-stranded DNA 3'-5' DNA exonuclease activity"/>
    <property type="evidence" value="ECO:0000318"/>
    <property type="project" value="GO_Central"/>
</dbReference>
<sequence>MGAKNCNICSWNPRGLNSGARQDAVCALVRDAAATIVCLQETKLDFIDTTIVVRTLGHSFVDSFAYLLAVGTRGGILLTCSADHFTLIDVALTENTISATITSRDDATSWSIMGVYGSQGDAEKRAFLQEIRLIANSMPP</sequence>
<proteinExistence type="predicted"/>
<evidence type="ECO:0000256" key="2">
    <source>
        <dbReference type="ARBA" id="ARBA00022723"/>
    </source>
</evidence>
<feature type="non-terminal residue" evidence="5">
    <location>
        <position position="140"/>
    </location>
</feature>
<dbReference type="AlphaFoldDB" id="A0A2K2CZ93"/>
<evidence type="ECO:0000256" key="4">
    <source>
        <dbReference type="ARBA" id="ARBA00022842"/>
    </source>
</evidence>
<evidence type="ECO:0000256" key="3">
    <source>
        <dbReference type="ARBA" id="ARBA00022801"/>
    </source>
</evidence>
<dbReference type="Proteomes" id="UP000008810">
    <property type="component" value="Chromosome 3"/>
</dbReference>
<keyword evidence="2" id="KW-0479">Metal-binding</keyword>
<comment type="cofactor">
    <cofactor evidence="1">
        <name>Mg(2+)</name>
        <dbReference type="ChEBI" id="CHEBI:18420"/>
    </cofactor>
</comment>
<dbReference type="PANTHER" id="PTHR22748:SF19">
    <property type="entry name" value="ENDONUCLEASE_EXONUCLEASE_PHOSPHATASE DOMAIN-CONTAINING PROTEIN"/>
    <property type="match status" value="1"/>
</dbReference>
<dbReference type="InParanoid" id="A0A2K2CZ93"/>
<evidence type="ECO:0000313" key="5">
    <source>
        <dbReference type="EMBL" id="PNT67351.1"/>
    </source>
</evidence>
<keyword evidence="7" id="KW-1185">Reference proteome</keyword>
<dbReference type="OrthoDB" id="786283at2759"/>
<keyword evidence="4" id="KW-0460">Magnesium</keyword>
<dbReference type="GO" id="GO:0005634">
    <property type="term" value="C:nucleus"/>
    <property type="evidence" value="ECO:0000318"/>
    <property type="project" value="GO_Central"/>
</dbReference>
<dbReference type="PANTHER" id="PTHR22748">
    <property type="entry name" value="AP ENDONUCLEASE"/>
    <property type="match status" value="1"/>
</dbReference>
<evidence type="ECO:0000313" key="6">
    <source>
        <dbReference type="EnsemblPlants" id="PNT67351"/>
    </source>
</evidence>
<protein>
    <recommendedName>
        <fullName evidence="8">Endonuclease/exonuclease/phosphatase domain-containing protein</fullName>
    </recommendedName>
</protein>
<dbReference type="InterPro" id="IPR004808">
    <property type="entry name" value="AP_endonuc_1"/>
</dbReference>
<evidence type="ECO:0000313" key="7">
    <source>
        <dbReference type="Proteomes" id="UP000008810"/>
    </source>
</evidence>
<dbReference type="GO" id="GO:0006284">
    <property type="term" value="P:base-excision repair"/>
    <property type="evidence" value="ECO:0000318"/>
    <property type="project" value="GO_Central"/>
</dbReference>
<dbReference type="EMBL" id="CM000882">
    <property type="protein sequence ID" value="PNT67351.1"/>
    <property type="molecule type" value="Genomic_DNA"/>
</dbReference>
<accession>A0A2K2CZ93</accession>
<dbReference type="GO" id="GO:0046872">
    <property type="term" value="F:metal ion binding"/>
    <property type="evidence" value="ECO:0007669"/>
    <property type="project" value="UniProtKB-KW"/>
</dbReference>
<dbReference type="SUPFAM" id="SSF56219">
    <property type="entry name" value="DNase I-like"/>
    <property type="match status" value="1"/>
</dbReference>
<evidence type="ECO:0000256" key="1">
    <source>
        <dbReference type="ARBA" id="ARBA00001946"/>
    </source>
</evidence>
<name>A0A2K2CZ93_BRADI</name>
<dbReference type="Gene3D" id="3.60.10.10">
    <property type="entry name" value="Endonuclease/exonuclease/phosphatase"/>
    <property type="match status" value="1"/>
</dbReference>
<reference evidence="5 6" key="1">
    <citation type="journal article" date="2010" name="Nature">
        <title>Genome sequencing and analysis of the model grass Brachypodium distachyon.</title>
        <authorList>
            <consortium name="International Brachypodium Initiative"/>
        </authorList>
    </citation>
    <scope>NUCLEOTIDE SEQUENCE [LARGE SCALE GENOMIC DNA]</scope>
    <source>
        <strain evidence="5 6">Bd21</strain>
    </source>
</reference>